<dbReference type="eggNOG" id="KOG4686">
    <property type="taxonomic scope" value="Eukaryota"/>
</dbReference>
<keyword evidence="7" id="KW-0458">Lysosome</keyword>
<dbReference type="VEuPathDB" id="FungiDB:AN4374"/>
<dbReference type="OrthoDB" id="424834at2759"/>
<protein>
    <recommendedName>
        <fullName evidence="11">Major facilitator superfamily (MFS) profile domain-containing protein</fullName>
    </recommendedName>
</protein>
<dbReference type="EMBL" id="BN001303">
    <property type="protein sequence ID" value="CBF77657.1"/>
    <property type="molecule type" value="Genomic_DNA"/>
</dbReference>
<feature type="transmembrane region" description="Helical" evidence="8">
    <location>
        <begin position="143"/>
        <end position="163"/>
    </location>
</feature>
<organism evidence="9 10">
    <name type="scientific">Emericella nidulans (strain FGSC A4 / ATCC 38163 / CBS 112.46 / NRRL 194 / M139)</name>
    <name type="common">Aspergillus nidulans</name>
    <dbReference type="NCBI Taxonomy" id="227321"/>
    <lineage>
        <taxon>Eukaryota</taxon>
        <taxon>Fungi</taxon>
        <taxon>Dikarya</taxon>
        <taxon>Ascomycota</taxon>
        <taxon>Pezizomycotina</taxon>
        <taxon>Eurotiomycetes</taxon>
        <taxon>Eurotiomycetidae</taxon>
        <taxon>Eurotiales</taxon>
        <taxon>Aspergillaceae</taxon>
        <taxon>Aspergillus</taxon>
        <taxon>Aspergillus subgen. Nidulantes</taxon>
    </lineage>
</organism>
<dbReference type="OMA" id="FNICASC"/>
<feature type="transmembrane region" description="Helical" evidence="8">
    <location>
        <begin position="233"/>
        <end position="252"/>
    </location>
</feature>
<reference evidence="10" key="2">
    <citation type="journal article" date="2009" name="Fungal Genet. Biol.">
        <title>The 2008 update of the Aspergillus nidulans genome annotation: a community effort.</title>
        <authorList>
            <person name="Wortman J.R."/>
            <person name="Gilsenan J.M."/>
            <person name="Joardar V."/>
            <person name="Deegan J."/>
            <person name="Clutterbuck J."/>
            <person name="Andersen M.R."/>
            <person name="Archer D."/>
            <person name="Bencina M."/>
            <person name="Braus G."/>
            <person name="Coutinho P."/>
            <person name="von Dohren H."/>
            <person name="Doonan J."/>
            <person name="Driessen A.J."/>
            <person name="Durek P."/>
            <person name="Espeso E."/>
            <person name="Fekete E."/>
            <person name="Flipphi M."/>
            <person name="Estrada C.G."/>
            <person name="Geysens S."/>
            <person name="Goldman G."/>
            <person name="de Groot P.W."/>
            <person name="Hansen K."/>
            <person name="Harris S.D."/>
            <person name="Heinekamp T."/>
            <person name="Helmstaedt K."/>
            <person name="Henrissat B."/>
            <person name="Hofmann G."/>
            <person name="Homan T."/>
            <person name="Horio T."/>
            <person name="Horiuchi H."/>
            <person name="James S."/>
            <person name="Jones M."/>
            <person name="Karaffa L."/>
            <person name="Karanyi Z."/>
            <person name="Kato M."/>
            <person name="Keller N."/>
            <person name="Kelly D.E."/>
            <person name="Kiel J.A."/>
            <person name="Kim J.M."/>
            <person name="van der Klei I.J."/>
            <person name="Klis F.M."/>
            <person name="Kovalchuk A."/>
            <person name="Krasevec N."/>
            <person name="Kubicek C.P."/>
            <person name="Liu B."/>
            <person name="Maccabe A."/>
            <person name="Meyer V."/>
            <person name="Mirabito P."/>
            <person name="Miskei M."/>
            <person name="Mos M."/>
            <person name="Mullins J."/>
            <person name="Nelson D.R."/>
            <person name="Nielsen J."/>
            <person name="Oakley B.R."/>
            <person name="Osmani S.A."/>
            <person name="Pakula T."/>
            <person name="Paszewski A."/>
            <person name="Paulsen I."/>
            <person name="Pilsyk S."/>
            <person name="Pocsi I."/>
            <person name="Punt P.J."/>
            <person name="Ram A.F."/>
            <person name="Ren Q."/>
            <person name="Robellet X."/>
            <person name="Robson G."/>
            <person name="Seiboth B."/>
            <person name="van Solingen P."/>
            <person name="Specht T."/>
            <person name="Sun J."/>
            <person name="Taheri-Talesh N."/>
            <person name="Takeshita N."/>
            <person name="Ussery D."/>
            <person name="vanKuyk P.A."/>
            <person name="Visser H."/>
            <person name="van de Vondervoort P.J."/>
            <person name="de Vries R.P."/>
            <person name="Walton J."/>
            <person name="Xiang X."/>
            <person name="Xiong Y."/>
            <person name="Zeng A.P."/>
            <person name="Brandt B.W."/>
            <person name="Cornell M.J."/>
            <person name="van den Hondel C.A."/>
            <person name="Visser J."/>
            <person name="Oliver S.G."/>
            <person name="Turner G."/>
        </authorList>
    </citation>
    <scope>GENOME REANNOTATION</scope>
    <source>
        <strain evidence="10">FGSC A4 / ATCC 38163 / CBS 112.46 / NRRL 194 / M139</strain>
    </source>
</reference>
<proteinExistence type="inferred from homology"/>
<evidence type="ECO:0008006" key="11">
    <source>
        <dbReference type="Google" id="ProtNLM"/>
    </source>
</evidence>
<dbReference type="KEGG" id="ani:ANIA_04374"/>
<feature type="transmembrane region" description="Helical" evidence="8">
    <location>
        <begin position="376"/>
        <end position="399"/>
    </location>
</feature>
<dbReference type="Proteomes" id="UP000000560">
    <property type="component" value="Chromosome III"/>
</dbReference>
<dbReference type="InParanoid" id="C8V8W9"/>
<dbReference type="InterPro" id="IPR036259">
    <property type="entry name" value="MFS_trans_sf"/>
</dbReference>
<keyword evidence="5 8" id="KW-1133">Transmembrane helix</keyword>
<evidence type="ECO:0000256" key="3">
    <source>
        <dbReference type="ARBA" id="ARBA00022448"/>
    </source>
</evidence>
<sequence>MTHWRVLAAVAAMNWGGFFIYDIPASLSTPLSKHLSLSDHQFAFLVSVLYTVYAIPNTVLPFLTGPAVQRFGERAVLLTITSSIILGQLLFAVAVHTRLELGMIAGRVLIGIGGEVVGAGRLGSVANTAIIPRLIELYDVTSATWIATALSLGGVTLGASYLLSITKRSYDYSQVGDENNPKFIVPLSFRQYPSSYWLLALICFLSYGCLNTFTNSAQRFLATRYYHGDQRAAGSALSNIFLLSAHAIFLTGVSTSPTLPLCLLGTADALFSVSFWASVVRSLLPLSLPTETHPQNTPLLKTEDGRTEQVYVSNTVSDNSESAREGFADERRAGGPAVRRSDAVRTLGLGIMSSMLNTSTAVIPVALAVMENLAGLLGLEAVFLTLALAGFLATVRLAWI</sequence>
<dbReference type="GeneID" id="2872174"/>
<accession>C8V8W9</accession>
<gene>
    <name evidence="9" type="ORF">ANIA_04374</name>
</gene>
<dbReference type="PANTHER" id="PTHR23512:SF3">
    <property type="entry name" value="MAJOR FACILITATOR SUPERFAMILY DOMAIN-CONTAINING PROTEIN 1"/>
    <property type="match status" value="1"/>
</dbReference>
<dbReference type="Gene3D" id="1.20.1250.20">
    <property type="entry name" value="MFS general substrate transporter like domains"/>
    <property type="match status" value="1"/>
</dbReference>
<dbReference type="PANTHER" id="PTHR23512">
    <property type="entry name" value="MAJOR FACILITATOR SUPERFAMILY DOMAIN-CONTAINING PROTEIN 1"/>
    <property type="match status" value="1"/>
</dbReference>
<feature type="transmembrane region" description="Helical" evidence="8">
    <location>
        <begin position="195"/>
        <end position="213"/>
    </location>
</feature>
<feature type="transmembrane region" description="Helical" evidence="8">
    <location>
        <begin position="347"/>
        <end position="370"/>
    </location>
</feature>
<dbReference type="AlphaFoldDB" id="C8V8W9"/>
<evidence type="ECO:0000256" key="8">
    <source>
        <dbReference type="SAM" id="Phobius"/>
    </source>
</evidence>
<evidence type="ECO:0000256" key="2">
    <source>
        <dbReference type="ARBA" id="ARBA00008335"/>
    </source>
</evidence>
<feature type="transmembrane region" description="Helical" evidence="8">
    <location>
        <begin position="75"/>
        <end position="95"/>
    </location>
</feature>
<keyword evidence="10" id="KW-1185">Reference proteome</keyword>
<evidence type="ECO:0000256" key="5">
    <source>
        <dbReference type="ARBA" id="ARBA00022989"/>
    </source>
</evidence>
<feature type="transmembrane region" description="Helical" evidence="8">
    <location>
        <begin position="7"/>
        <end position="27"/>
    </location>
</feature>
<dbReference type="RefSeq" id="XP_050467741.1">
    <property type="nucleotide sequence ID" value="XM_050611751.1"/>
</dbReference>
<dbReference type="HOGENOM" id="CLU_598485_0_0_1"/>
<evidence type="ECO:0000313" key="10">
    <source>
        <dbReference type="Proteomes" id="UP000000560"/>
    </source>
</evidence>
<evidence type="ECO:0000256" key="6">
    <source>
        <dbReference type="ARBA" id="ARBA00023136"/>
    </source>
</evidence>
<comment type="similarity">
    <text evidence="2">Belongs to the major facilitator superfamily.</text>
</comment>
<evidence type="ECO:0000313" key="9">
    <source>
        <dbReference type="EMBL" id="CBF77657.1"/>
    </source>
</evidence>
<dbReference type="InterPro" id="IPR052187">
    <property type="entry name" value="MFSD1"/>
</dbReference>
<dbReference type="SUPFAM" id="SSF103473">
    <property type="entry name" value="MFS general substrate transporter"/>
    <property type="match status" value="1"/>
</dbReference>
<evidence type="ECO:0000256" key="4">
    <source>
        <dbReference type="ARBA" id="ARBA00022692"/>
    </source>
</evidence>
<reference evidence="10" key="1">
    <citation type="journal article" date="2005" name="Nature">
        <title>Sequencing of Aspergillus nidulans and comparative analysis with A. fumigatus and A. oryzae.</title>
        <authorList>
            <person name="Galagan J.E."/>
            <person name="Calvo S.E."/>
            <person name="Cuomo C."/>
            <person name="Ma L.J."/>
            <person name="Wortman J.R."/>
            <person name="Batzoglou S."/>
            <person name="Lee S.I."/>
            <person name="Basturkmen M."/>
            <person name="Spevak C.C."/>
            <person name="Clutterbuck J."/>
            <person name="Kapitonov V."/>
            <person name="Jurka J."/>
            <person name="Scazzocchio C."/>
            <person name="Farman M."/>
            <person name="Butler J."/>
            <person name="Purcell S."/>
            <person name="Harris S."/>
            <person name="Braus G.H."/>
            <person name="Draht O."/>
            <person name="Busch S."/>
            <person name="D'Enfert C."/>
            <person name="Bouchier C."/>
            <person name="Goldman G.H."/>
            <person name="Bell-Pedersen D."/>
            <person name="Griffiths-Jones S."/>
            <person name="Doonan J.H."/>
            <person name="Yu J."/>
            <person name="Vienken K."/>
            <person name="Pain A."/>
            <person name="Freitag M."/>
            <person name="Selker E.U."/>
            <person name="Archer D.B."/>
            <person name="Penalva M.A."/>
            <person name="Oakley B.R."/>
            <person name="Momany M."/>
            <person name="Tanaka T."/>
            <person name="Kumagai T."/>
            <person name="Asai K."/>
            <person name="Machida M."/>
            <person name="Nierman W.C."/>
            <person name="Denning D.W."/>
            <person name="Caddick M."/>
            <person name="Hynes M."/>
            <person name="Paoletti M."/>
            <person name="Fischer R."/>
            <person name="Miller B."/>
            <person name="Dyer P."/>
            <person name="Sachs M.S."/>
            <person name="Osmani S.A."/>
            <person name="Birren B.W."/>
        </authorList>
    </citation>
    <scope>NUCLEOTIDE SEQUENCE [LARGE SCALE GENOMIC DNA]</scope>
    <source>
        <strain evidence="10">FGSC A4 / ATCC 38163 / CBS 112.46 / NRRL 194 / M139</strain>
    </source>
</reference>
<evidence type="ECO:0000256" key="7">
    <source>
        <dbReference type="ARBA" id="ARBA00023228"/>
    </source>
</evidence>
<evidence type="ECO:0000256" key="1">
    <source>
        <dbReference type="ARBA" id="ARBA00004155"/>
    </source>
</evidence>
<keyword evidence="3" id="KW-0813">Transport</keyword>
<keyword evidence="4 8" id="KW-0812">Transmembrane</keyword>
<feature type="transmembrane region" description="Helical" evidence="8">
    <location>
        <begin position="42"/>
        <end position="63"/>
    </location>
</feature>
<keyword evidence="6 8" id="KW-0472">Membrane</keyword>
<name>C8V8W9_EMENI</name>
<comment type="subcellular location">
    <subcellularLocation>
        <location evidence="1">Lysosome membrane</location>
        <topology evidence="1">Multi-pass membrane protein</topology>
    </subcellularLocation>
</comment>